<comment type="function">
    <text evidence="3">Required for formate dehydrogenase (FDH) activity. Acts as a sulfur carrier protein that transfers sulfur from IscS to the molybdenum cofactor prior to its insertion into FDH.</text>
</comment>
<proteinExistence type="inferred from homology"/>
<dbReference type="Pfam" id="PF02634">
    <property type="entry name" value="FdhD-NarQ"/>
    <property type="match status" value="1"/>
</dbReference>
<keyword evidence="2 3" id="KW-0501">Molybdenum cofactor biosynthesis</keyword>
<comment type="subcellular location">
    <subcellularLocation>
        <location evidence="3">Cytoplasm</location>
    </subcellularLocation>
</comment>
<gene>
    <name evidence="3" type="primary">fdhD</name>
    <name evidence="4" type="ORF">J2Z81_002887</name>
</gene>
<organism evidence="4 5">
    <name type="scientific">Virgibacillus alimentarius</name>
    <dbReference type="NCBI Taxonomy" id="698769"/>
    <lineage>
        <taxon>Bacteria</taxon>
        <taxon>Bacillati</taxon>
        <taxon>Bacillota</taxon>
        <taxon>Bacilli</taxon>
        <taxon>Bacillales</taxon>
        <taxon>Bacillaceae</taxon>
        <taxon>Virgibacillus</taxon>
    </lineage>
</organism>
<dbReference type="PANTHER" id="PTHR30592:SF1">
    <property type="entry name" value="SULFUR CARRIER PROTEIN FDHD"/>
    <property type="match status" value="1"/>
</dbReference>
<dbReference type="Gene3D" id="3.10.20.10">
    <property type="match status" value="1"/>
</dbReference>
<dbReference type="HAMAP" id="MF_00187">
    <property type="entry name" value="FdhD"/>
    <property type="match status" value="1"/>
</dbReference>
<protein>
    <recommendedName>
        <fullName evidence="3">Sulfur carrier protein FdhD</fullName>
    </recommendedName>
</protein>
<reference evidence="4 5" key="1">
    <citation type="submission" date="2021-03" db="EMBL/GenBank/DDBJ databases">
        <title>Genomic Encyclopedia of Type Strains, Phase IV (KMG-IV): sequencing the most valuable type-strain genomes for metagenomic binning, comparative biology and taxonomic classification.</title>
        <authorList>
            <person name="Goeker M."/>
        </authorList>
    </citation>
    <scope>NUCLEOTIDE SEQUENCE [LARGE SCALE GENOMIC DNA]</scope>
    <source>
        <strain evidence="4 5">DSM 25790</strain>
    </source>
</reference>
<dbReference type="InterPro" id="IPR003786">
    <property type="entry name" value="FdhD"/>
</dbReference>
<name>A0ABS4SBM3_9BACI</name>
<dbReference type="EMBL" id="JAGIKX010000041">
    <property type="protein sequence ID" value="MBP2258899.1"/>
    <property type="molecule type" value="Genomic_DNA"/>
</dbReference>
<comment type="similarity">
    <text evidence="3">Belongs to the FdhD family.</text>
</comment>
<feature type="active site" description="Cysteine persulfide intermediate" evidence="3">
    <location>
        <position position="108"/>
    </location>
</feature>
<dbReference type="PANTHER" id="PTHR30592">
    <property type="entry name" value="FORMATE DEHYDROGENASE"/>
    <property type="match status" value="1"/>
</dbReference>
<dbReference type="PIRSF" id="PIRSF015626">
    <property type="entry name" value="FdhD"/>
    <property type="match status" value="1"/>
</dbReference>
<evidence type="ECO:0000313" key="4">
    <source>
        <dbReference type="EMBL" id="MBP2258899.1"/>
    </source>
</evidence>
<evidence type="ECO:0000256" key="3">
    <source>
        <dbReference type="HAMAP-Rule" id="MF_00187"/>
    </source>
</evidence>
<keyword evidence="5" id="KW-1185">Reference proteome</keyword>
<feature type="binding site" evidence="3">
    <location>
        <begin position="246"/>
        <end position="251"/>
    </location>
    <ligand>
        <name>Mo-bis(molybdopterin guanine dinucleotide)</name>
        <dbReference type="ChEBI" id="CHEBI:60539"/>
    </ligand>
</feature>
<dbReference type="Gene3D" id="3.40.140.10">
    <property type="entry name" value="Cytidine Deaminase, domain 2"/>
    <property type="match status" value="1"/>
</dbReference>
<keyword evidence="1 3" id="KW-0963">Cytoplasm</keyword>
<dbReference type="RefSeq" id="WP_029266109.1">
    <property type="nucleotide sequence ID" value="NZ_JAGIKX010000041.1"/>
</dbReference>
<evidence type="ECO:0000256" key="2">
    <source>
        <dbReference type="ARBA" id="ARBA00023150"/>
    </source>
</evidence>
<sequence>MTETTQNEWDVIRFTKNHLSVERDEIATEYPLTIILNGEEFATMVCSPTNLRELLIGFLASEGVIRFIEEIDAIQMDQERGFAYVELKRPIKKEDQQDHSKRFIGSCCGKSRQFYFKNDVKTAKTVMSRQTITISQAFARMEELQNHSKDFIKTGGVHNAALCAPNEMITIQTDIGRHNALDKVYGTILEKKIPLDDKLITFSGRISSEVLLKVSKIGIGIVISKSAPTDLALKLANDLGITIAGFVRGTKMNIYTNSYRIHETTQL</sequence>
<accession>A0ABS4SBM3</accession>
<evidence type="ECO:0000256" key="1">
    <source>
        <dbReference type="ARBA" id="ARBA00022490"/>
    </source>
</evidence>
<evidence type="ECO:0000313" key="5">
    <source>
        <dbReference type="Proteomes" id="UP001519294"/>
    </source>
</evidence>
<comment type="caution">
    <text evidence="4">The sequence shown here is derived from an EMBL/GenBank/DDBJ whole genome shotgun (WGS) entry which is preliminary data.</text>
</comment>
<dbReference type="SUPFAM" id="SSF53927">
    <property type="entry name" value="Cytidine deaminase-like"/>
    <property type="match status" value="1"/>
</dbReference>
<dbReference type="NCBIfam" id="TIGR00129">
    <property type="entry name" value="fdhD_narQ"/>
    <property type="match status" value="1"/>
</dbReference>
<dbReference type="InterPro" id="IPR016193">
    <property type="entry name" value="Cytidine_deaminase-like"/>
</dbReference>
<dbReference type="Proteomes" id="UP001519294">
    <property type="component" value="Unassembled WGS sequence"/>
</dbReference>